<keyword evidence="3" id="KW-1185">Reference proteome</keyword>
<dbReference type="RefSeq" id="WP_036852061.1">
    <property type="nucleotide sequence ID" value="NZ_JQJD01000047.1"/>
</dbReference>
<feature type="signal peptide" evidence="1">
    <location>
        <begin position="1"/>
        <end position="23"/>
    </location>
</feature>
<evidence type="ECO:0000313" key="2">
    <source>
        <dbReference type="EMBL" id="KGN79762.1"/>
    </source>
</evidence>
<name>A0A0A2EPY2_PORCN</name>
<dbReference type="NCBIfam" id="TIGR01200">
    <property type="entry name" value="GLPGLI"/>
    <property type="match status" value="1"/>
</dbReference>
<evidence type="ECO:0000313" key="3">
    <source>
        <dbReference type="Proteomes" id="UP000030125"/>
    </source>
</evidence>
<gene>
    <name evidence="2" type="ORF">HQ35_07100</name>
</gene>
<accession>A0A0A2EPY2</accession>
<dbReference type="EMBL" id="JQJD01000047">
    <property type="protein sequence ID" value="KGN79762.1"/>
    <property type="molecule type" value="Genomic_DNA"/>
</dbReference>
<keyword evidence="1" id="KW-0732">Signal</keyword>
<evidence type="ECO:0000256" key="1">
    <source>
        <dbReference type="SAM" id="SignalP"/>
    </source>
</evidence>
<sequence length="278" mass="32360">MRRIAQQIILFLLAYLASHTAMAQDAFRAIYETKGYYIREWAEQGHKAPTALEIYPDRTFFYDMTIVARDSVTRMEFDKSNDLDLAMREGKKYNNPSLEMLINTHFDTNKRTVTHVIHSDYHTYTEPMERIDWQIDDTVTETKGGYPCFRATATVLGRQWTVWYTPEVPTPAGPWKLWGLPGLIVEATESEGLFAFSLSSFEQLKPEDRREDCRKYLLVGDAKEGKRKDIRKLLRLYHTDPATYLNMIYPGGTLILQDNEGKTLTPEEVRHKFVDIEQ</sequence>
<dbReference type="OrthoDB" id="1010927at2"/>
<proteinExistence type="predicted"/>
<organism evidence="2 3">
    <name type="scientific">Porphyromonas cangingivalis</name>
    <dbReference type="NCBI Taxonomy" id="36874"/>
    <lineage>
        <taxon>Bacteria</taxon>
        <taxon>Pseudomonadati</taxon>
        <taxon>Bacteroidota</taxon>
        <taxon>Bacteroidia</taxon>
        <taxon>Bacteroidales</taxon>
        <taxon>Porphyromonadaceae</taxon>
        <taxon>Porphyromonas</taxon>
    </lineage>
</organism>
<dbReference type="AlphaFoldDB" id="A0A0A2EPY2"/>
<feature type="chain" id="PRO_5001998380" description="GLPGLI family protein" evidence="1">
    <location>
        <begin position="24"/>
        <end position="278"/>
    </location>
</feature>
<dbReference type="InterPro" id="IPR005901">
    <property type="entry name" value="GLPGLI"/>
</dbReference>
<dbReference type="Pfam" id="PF09697">
    <property type="entry name" value="Porph_ging"/>
    <property type="match status" value="1"/>
</dbReference>
<evidence type="ECO:0008006" key="4">
    <source>
        <dbReference type="Google" id="ProtNLM"/>
    </source>
</evidence>
<reference evidence="2 3" key="1">
    <citation type="submission" date="2014-08" db="EMBL/GenBank/DDBJ databases">
        <title>Porphyromonas cangingivalis strain:COT-109_OH1386 Genome sequencing.</title>
        <authorList>
            <person name="Wallis C."/>
            <person name="Deusch O."/>
            <person name="O'Flynn C."/>
            <person name="Davis I."/>
            <person name="Jospin G."/>
            <person name="Darling A.E."/>
            <person name="Coil D.A."/>
            <person name="Alexiev A."/>
            <person name="Horsfall A."/>
            <person name="Kirkwood N."/>
            <person name="Harris S."/>
            <person name="Eisen J.A."/>
        </authorList>
    </citation>
    <scope>NUCLEOTIDE SEQUENCE [LARGE SCALE GENOMIC DNA]</scope>
    <source>
        <strain evidence="3">COT-109 OH1386</strain>
    </source>
</reference>
<dbReference type="Proteomes" id="UP000030125">
    <property type="component" value="Unassembled WGS sequence"/>
</dbReference>
<comment type="caution">
    <text evidence="2">The sequence shown here is derived from an EMBL/GenBank/DDBJ whole genome shotgun (WGS) entry which is preliminary data.</text>
</comment>
<protein>
    <recommendedName>
        <fullName evidence="4">GLPGLI family protein</fullName>
    </recommendedName>
</protein>